<organism evidence="2 3">
    <name type="scientific">Folsomia candida</name>
    <name type="common">Springtail</name>
    <dbReference type="NCBI Taxonomy" id="158441"/>
    <lineage>
        <taxon>Eukaryota</taxon>
        <taxon>Metazoa</taxon>
        <taxon>Ecdysozoa</taxon>
        <taxon>Arthropoda</taxon>
        <taxon>Hexapoda</taxon>
        <taxon>Collembola</taxon>
        <taxon>Entomobryomorpha</taxon>
        <taxon>Isotomoidea</taxon>
        <taxon>Isotomidae</taxon>
        <taxon>Proisotominae</taxon>
        <taxon>Folsomia</taxon>
    </lineage>
</organism>
<dbReference type="AlphaFoldDB" id="A0A226ETP6"/>
<keyword evidence="3" id="KW-1185">Reference proteome</keyword>
<keyword evidence="1" id="KW-0812">Transmembrane</keyword>
<feature type="transmembrane region" description="Helical" evidence="1">
    <location>
        <begin position="120"/>
        <end position="137"/>
    </location>
</feature>
<sequence length="236" mass="26455">MDDPNRLGIVGYSEMPNPNRKISVSFVSEVGPTCNSIDPTQGFGSHLDPSLKYLQQKILRLQVAQVILGLTLMVLSGVALISTVEERGLFGLGFGLVSALLGIISAAFGIQQCDLKMTSILNILALLGLLPTFYFAIESLVDYSRFYLSQGDFSQKNYTSTFTGSDHDGKHEFHNHQHHQVHNHHLSDGDTLSYDPSSITTIWTLSWLELFHLIPMAVSILYLLFLYRHLSYYTHY</sequence>
<name>A0A226ETP6_FOLCA</name>
<evidence type="ECO:0000256" key="1">
    <source>
        <dbReference type="SAM" id="Phobius"/>
    </source>
</evidence>
<proteinExistence type="predicted"/>
<reference evidence="2 3" key="1">
    <citation type="submission" date="2015-12" db="EMBL/GenBank/DDBJ databases">
        <title>The genome of Folsomia candida.</title>
        <authorList>
            <person name="Faddeeva A."/>
            <person name="Derks M.F."/>
            <person name="Anvar Y."/>
            <person name="Smit S."/>
            <person name="Van Straalen N."/>
            <person name="Roelofs D."/>
        </authorList>
    </citation>
    <scope>NUCLEOTIDE SEQUENCE [LARGE SCALE GENOMIC DNA]</scope>
    <source>
        <strain evidence="2 3">VU population</strain>
        <tissue evidence="2">Whole body</tissue>
    </source>
</reference>
<feature type="transmembrane region" description="Helical" evidence="1">
    <location>
        <begin position="210"/>
        <end position="227"/>
    </location>
</feature>
<keyword evidence="1" id="KW-1133">Transmembrane helix</keyword>
<comment type="caution">
    <text evidence="2">The sequence shown here is derived from an EMBL/GenBank/DDBJ whole genome shotgun (WGS) entry which is preliminary data.</text>
</comment>
<gene>
    <name evidence="2" type="ORF">Fcan01_05739</name>
</gene>
<dbReference type="EMBL" id="LNIX01000002">
    <property type="protein sequence ID" value="OXA60610.1"/>
    <property type="molecule type" value="Genomic_DNA"/>
</dbReference>
<evidence type="ECO:0000313" key="3">
    <source>
        <dbReference type="Proteomes" id="UP000198287"/>
    </source>
</evidence>
<accession>A0A226ETP6</accession>
<dbReference type="Proteomes" id="UP000198287">
    <property type="component" value="Unassembled WGS sequence"/>
</dbReference>
<evidence type="ECO:0000313" key="2">
    <source>
        <dbReference type="EMBL" id="OXA60610.1"/>
    </source>
</evidence>
<protein>
    <submittedName>
        <fullName evidence="2">Uncharacterized protein</fullName>
    </submittedName>
</protein>
<feature type="transmembrane region" description="Helical" evidence="1">
    <location>
        <begin position="61"/>
        <end position="82"/>
    </location>
</feature>
<feature type="transmembrane region" description="Helical" evidence="1">
    <location>
        <begin position="88"/>
        <end position="108"/>
    </location>
</feature>
<keyword evidence="1" id="KW-0472">Membrane</keyword>